<dbReference type="GeneID" id="9926144"/>
<dbReference type="Proteomes" id="UP000008730">
    <property type="component" value="Segment"/>
</dbReference>
<dbReference type="EMBL" id="GU911519">
    <property type="protein sequence ID" value="ADG36113.1"/>
    <property type="molecule type" value="Genomic_DNA"/>
</dbReference>
<protein>
    <submittedName>
        <fullName evidence="1">Uncharacterized protein</fullName>
    </submittedName>
</protein>
<dbReference type="KEGG" id="vg:9926144"/>
<evidence type="ECO:0000313" key="1">
    <source>
        <dbReference type="EMBL" id="ADG36113.1"/>
    </source>
</evidence>
<proteinExistence type="predicted"/>
<keyword evidence="2" id="KW-1185">Reference proteome</keyword>
<evidence type="ECO:0000313" key="2">
    <source>
        <dbReference type="Proteomes" id="UP000008730"/>
    </source>
</evidence>
<sequence length="60" mass="6916">MAILERDLSVPGNCSFDVEFDGDILVVKSVYDDEQYESVDTTFDPKESRALYEFLKAKFE</sequence>
<reference evidence="1 2" key="1">
    <citation type="journal article" date="2010" name="Virol. J.">
        <title>Genomes of the T4-related bacteriophages as windows on microbial genome evolution.</title>
        <authorList>
            <person name="Petrov V.M."/>
            <person name="Ratnayaka S."/>
            <person name="Nolan J.M."/>
            <person name="Miller E.S."/>
            <person name="Karam J.D."/>
        </authorList>
    </citation>
    <scope>NUCLEOTIDE SEQUENCE [LARGE SCALE GENOMIC DNA]</scope>
</reference>
<gene>
    <name evidence="1" type="ORF">Acj61p148</name>
</gene>
<organism evidence="1 2">
    <name type="scientific">Acinetobacter phage Acj61</name>
    <dbReference type="NCBI Taxonomy" id="760732"/>
    <lineage>
        <taxon>Viruses</taxon>
        <taxon>Duplodnaviria</taxon>
        <taxon>Heunggongvirae</taxon>
        <taxon>Uroviricota</taxon>
        <taxon>Caudoviricetes</taxon>
        <taxon>Pantevenvirales</taxon>
        <taxon>Straboviridae</taxon>
        <taxon>Twarogvirinae</taxon>
        <taxon>Lasallevirus</taxon>
        <taxon>Lasallevirus Acj61</taxon>
        <taxon>Acinetobacter virus Acj61</taxon>
    </lineage>
</organism>
<accession>E5E4C9</accession>
<dbReference type="RefSeq" id="YP_004009765.1">
    <property type="nucleotide sequence ID" value="NC_014661.1"/>
</dbReference>
<name>E5E4C9_9CAUD</name>